<gene>
    <name evidence="1" type="ORF">M9H77_25960</name>
</gene>
<sequence>MPDSDDDRDANSDYEDENEGPLVDISDMLAIDEIDVGMVYGLESFKSDWEQAGVETLEGPSVAMLDVTKNNESSSSKVKSVSFGVNKMDLPQDIVHGEPDGNMAIDSEGEDFNRYIIVPKYDEFNKDTDMVNTITSTLKRAIIEVAIKEGIEVRFSKNNSTQIRTLKPHSCNRTFKVSLVSRKWLIENYYYRIRNNPNYLVNSLKQDIRSEHVLDVSRSMFYRVRKNAATEILGSEKE</sequence>
<evidence type="ECO:0000313" key="1">
    <source>
        <dbReference type="EMBL" id="KAI5657167.1"/>
    </source>
</evidence>
<proteinExistence type="predicted"/>
<name>A0ACC0AB12_CATRO</name>
<dbReference type="EMBL" id="CM044706">
    <property type="protein sequence ID" value="KAI5657167.1"/>
    <property type="molecule type" value="Genomic_DNA"/>
</dbReference>
<dbReference type="Proteomes" id="UP001060085">
    <property type="component" value="Linkage Group LG06"/>
</dbReference>
<organism evidence="1 2">
    <name type="scientific">Catharanthus roseus</name>
    <name type="common">Madagascar periwinkle</name>
    <name type="synonym">Vinca rosea</name>
    <dbReference type="NCBI Taxonomy" id="4058"/>
    <lineage>
        <taxon>Eukaryota</taxon>
        <taxon>Viridiplantae</taxon>
        <taxon>Streptophyta</taxon>
        <taxon>Embryophyta</taxon>
        <taxon>Tracheophyta</taxon>
        <taxon>Spermatophyta</taxon>
        <taxon>Magnoliopsida</taxon>
        <taxon>eudicotyledons</taxon>
        <taxon>Gunneridae</taxon>
        <taxon>Pentapetalae</taxon>
        <taxon>asterids</taxon>
        <taxon>lamiids</taxon>
        <taxon>Gentianales</taxon>
        <taxon>Apocynaceae</taxon>
        <taxon>Rauvolfioideae</taxon>
        <taxon>Vinceae</taxon>
        <taxon>Catharanthinae</taxon>
        <taxon>Catharanthus</taxon>
    </lineage>
</organism>
<reference evidence="2" key="1">
    <citation type="journal article" date="2023" name="Nat. Plants">
        <title>Single-cell RNA sequencing provides a high-resolution roadmap for understanding the multicellular compartmentation of specialized metabolism.</title>
        <authorList>
            <person name="Sun S."/>
            <person name="Shen X."/>
            <person name="Li Y."/>
            <person name="Li Y."/>
            <person name="Wang S."/>
            <person name="Li R."/>
            <person name="Zhang H."/>
            <person name="Shen G."/>
            <person name="Guo B."/>
            <person name="Wei J."/>
            <person name="Xu J."/>
            <person name="St-Pierre B."/>
            <person name="Chen S."/>
            <person name="Sun C."/>
        </authorList>
    </citation>
    <scope>NUCLEOTIDE SEQUENCE [LARGE SCALE GENOMIC DNA]</scope>
</reference>
<comment type="caution">
    <text evidence="1">The sequence shown here is derived from an EMBL/GenBank/DDBJ whole genome shotgun (WGS) entry which is preliminary data.</text>
</comment>
<keyword evidence="2" id="KW-1185">Reference proteome</keyword>
<accession>A0ACC0AB12</accession>
<protein>
    <submittedName>
        <fullName evidence="1">Uncharacterized protein</fullName>
    </submittedName>
</protein>
<evidence type="ECO:0000313" key="2">
    <source>
        <dbReference type="Proteomes" id="UP001060085"/>
    </source>
</evidence>